<reference evidence="1" key="1">
    <citation type="submission" date="2021-08" db="EMBL/GenBank/DDBJ databases">
        <title>Novel anaerobic bacterium isolated from sea squirt in East Sea, Republic of Korea.</title>
        <authorList>
            <person name="Nguyen T.H."/>
            <person name="Li Z."/>
            <person name="Lee Y.-J."/>
            <person name="Ko J."/>
            <person name="Kim S.-G."/>
        </authorList>
    </citation>
    <scope>NUCLEOTIDE SEQUENCE</scope>
    <source>
        <strain evidence="1">KCTC 25031</strain>
    </source>
</reference>
<organism evidence="1 2">
    <name type="scientific">Halosquirtibacter laminarini</name>
    <dbReference type="NCBI Taxonomy" id="3374600"/>
    <lineage>
        <taxon>Bacteria</taxon>
        <taxon>Pseudomonadati</taxon>
        <taxon>Bacteroidota</taxon>
        <taxon>Bacteroidia</taxon>
        <taxon>Marinilabiliales</taxon>
        <taxon>Prolixibacteraceae</taxon>
        <taxon>Halosquirtibacter</taxon>
    </lineage>
</organism>
<evidence type="ECO:0000313" key="2">
    <source>
        <dbReference type="Proteomes" id="UP000826212"/>
    </source>
</evidence>
<name>A0AC61NR42_9BACT</name>
<gene>
    <name evidence="1" type="ORF">K4L44_01265</name>
</gene>
<dbReference type="Proteomes" id="UP000826212">
    <property type="component" value="Chromosome"/>
</dbReference>
<accession>A0AC61NR42</accession>
<protein>
    <submittedName>
        <fullName evidence="1">Cobaltochelatase subunit CobN</fullName>
    </submittedName>
</protein>
<keyword evidence="2" id="KW-1185">Reference proteome</keyword>
<evidence type="ECO:0000313" key="1">
    <source>
        <dbReference type="EMBL" id="QZE14529.1"/>
    </source>
</evidence>
<proteinExistence type="predicted"/>
<dbReference type="EMBL" id="CP081303">
    <property type="protein sequence ID" value="QZE14529.1"/>
    <property type="molecule type" value="Genomic_DNA"/>
</dbReference>
<sequence length="1558" mass="177855">MKKRILKIAGSIILVSALLTFYITKVSRTKIGLINYPNFLYTKIAKSNDNTFVTITSIDKASLNNLDQYDMLLIFGMGIRLSQEDVNQINMASTKGSKVFLQSSTNPSLKLTNIKGDPFDKITDYLSFGGNKNYRQMTNYIRKKIDCKWLFVDSIIPPKKIASNVLFHKDPKVAFEKVSDFEKYCIKNHIHKKGQKKIILFTSVPGPFNANRDHIDDIVDLLSSNHVNVYPISGFSGRLDYMKQIDPDLIIYLPHGRLSMGGGSSSDILAYLKKQNVPVLCPITVFTTYEKWLKDKQGMFGGLLSQSVTMPEFDGGIVPYAVFAQFKDNHGYLIFDEIPGRLKKFGQIVHNYLQLRNKKKSDKKLAIVYFKGPGKNALVASNMEVLPSIFNLLCRLKKEGYNLGQLPSDYKEFEKEVLTKGPILGPYAKGAFSKYLKNGDPELISSKTYEQWCRQTFPQTLYQEVVDKYGKAPGSYMSVLKNGKEYLAISRVQFGNVVLLPQPLPGLGKKQFQLIHGAKTPPPHAYIAPYLWIQKGFKADAICHFGTHGSLEFTPGKQIALSSYDWTDPLIGTTPHIYIYTISNVGEGVIAKRRSYGVLQTYLTPPFSEAKAAKEEEEIRQKLHKYTQATGALKSSYALSVKKLMVARGIHNELGLDSLITSPYSSEEMMRIDNYFEEIDHEKITQGLYTMGVPYTDKEVNQTILLMYQDALSNALMNIDIEKRKISKTSTRSKRNYYKQYVSTANKAMKQVLNHFTPLDVFKSLVNTDDIERANAWKLRSEEKSRLVMDSVHDNNSKKDTSLSDSLKIRKFVLEIMSEPAKRDFILKMESQKEFERALKLIDPKKSAMIRQMSKFIPEMKKAVEVANNSSVRKLLQWMQQEQWYTLVLKYTKDNGLLEEVKKEHIKHSEALLHKIENGTFSYLLKWDQKVISSSSLTILDSAYHDLLICRSHKKELSQLLDKNKQSSTKEITSFLKDNLDSRISFTKKELQKRSNKEQQFYNAVHEVEKTLFSIVKKRKQLKESPEYEMKAILNTLNGGYTPPSPGGDPVTNPQTIPTGRNMYSISAEYAPSKEAWEIGKKLASQMLIKYQNSHENQYPKKVSFTLWSSSFIETEGATIAQILYILGVEPIWDPFGRVSSIEIIPIERLQRPHIDVVIQTSGQLRDLAASRLFLIQKAIHLIASLPPSENNFVSQGVKKAEDELVKQGLSPVEAKAIAQQRIFGGVNGNYTTGIMDMVERGDQWNDRKQIANTYINNMGASYGNQEEWGAFKKEAFRSALQNTDVVIQPRQSNTWGALSLDHVYEFMGGINLAVKEVTGKEPEAYFNDFRNTSNPRIQNLKEAIWVESRTTLLNPKYIQSYMKGGASSAENFAETFRNTYGWNVMKPSVIDKHLWDELYDVYVQDKKHLGIHQFFEKENPYALQEITAVMLETVRKGMWNASVKQIETMTKLHAELVKSHKAACSEFVCNNPKLKTFIQKNLSKKDASQYSQNIERIRKLSQENRRQNIVLKKEKQHQQREYKKSKVSHSIPLKRIVIAIATILLILSILAFRRRQS</sequence>